<sequence length="775" mass="84844">MRVLAVDDDPTCLKVLENLLFRCQYHGTSPDNNGPGSHCPELLREKKDQFDPVISNVHMPDMDGFKLLELVGLEMDLPGISTDHSTFNSTQIVHVSFSHHDLSLGIIILFLVWIWNGLGSTTMMRQSCSKDWMISIPLLPIRLGSPSPLCPTGTKQPMELEQPMDDFHSPAANSPNCFDPSTQSACTQVIADNVGDNVGDIVGMGSYLFGSYAESSCAALVVASISSFGINHQFTPMVYPLLVSSVGIIACLITTLFATDFFEIKAVSEIEPALKKQLIISTVVMTIGIALMLAWQLFLCVAVGLWAGLVIGFITEYYTSNAYRTGAATNVIFGLALGYKSVIIPIFAIAFSIFLSFSLAAMYGVVVAALGMLSTIATDLAIDAYGPISDNAGSLSLSTATTIGGAPNTVAPCAPAWCGDLAISYPFWLAGTHLPKCGYDQGFKVTCDKAKDDGTCNIDKFVNASFVPSPPFEIEPQQNQELFFVYDCNLRAPQLPRSWTPLRCGNNGSFTWLSGEYRPEDSSMAMPGNCNVAMIPVVAYEGATAADYQWFVEGGFFLSYYLTDTEDDDYYDQCQACSYRAGHGQCRTIVSDNGFQCYCSDGVYSTTACGTKRANWKTTIVVESKRELNQECSIYIGLRMNEHQERVREEAYTVGTCPSQWRCSGDGGDRHWHGEAAKPTAAEPHLEEEVENLCRYELPNESWEVNLPPEKVSPELPVPTLGINFARDGIQKKEWLSMVAAHSDAWLLSVAFYLGAQFGFNKNYSNDVANLNKTL</sequence>
<evidence type="ECO:0000259" key="14">
    <source>
        <dbReference type="PROSITE" id="PS50110"/>
    </source>
</evidence>
<dbReference type="InterPro" id="IPR011006">
    <property type="entry name" value="CheY-like_superfamily"/>
</dbReference>
<protein>
    <recommendedName>
        <fullName evidence="3">H(+)-exporting diphosphatase</fullName>
        <ecNumber evidence="3">7.1.3.1</ecNumber>
    </recommendedName>
</protein>
<dbReference type="Pfam" id="PF13947">
    <property type="entry name" value="GUB_WAK_bind"/>
    <property type="match status" value="1"/>
</dbReference>
<evidence type="ECO:0000256" key="4">
    <source>
        <dbReference type="ARBA" id="ARBA00022448"/>
    </source>
</evidence>
<dbReference type="GO" id="GO:0009678">
    <property type="term" value="F:diphosphate hydrolysis-driven proton transmembrane transporter activity"/>
    <property type="evidence" value="ECO:0007669"/>
    <property type="project" value="UniProtKB-EC"/>
</dbReference>
<feature type="domain" description="Response regulatory" evidence="14">
    <location>
        <begin position="2"/>
        <end position="119"/>
    </location>
</feature>
<keyword evidence="8" id="KW-1278">Translocase</keyword>
<keyword evidence="10" id="KW-0406">Ion transport</keyword>
<dbReference type="Gene3D" id="3.40.50.2300">
    <property type="match status" value="1"/>
</dbReference>
<dbReference type="SUPFAM" id="SSF52172">
    <property type="entry name" value="CheY-like"/>
    <property type="match status" value="1"/>
</dbReference>
<comment type="subcellular location">
    <subcellularLocation>
        <location evidence="1">Endomembrane system</location>
        <topology evidence="1">Multi-pass membrane protein</topology>
    </subcellularLocation>
    <subcellularLocation>
        <location evidence="2">Membrane</location>
        <topology evidence="2">Single-pass membrane protein</topology>
    </subcellularLocation>
</comment>
<dbReference type="AlphaFoldDB" id="A0A3L6D7Z7"/>
<keyword evidence="5 13" id="KW-0812">Transmembrane</keyword>
<dbReference type="EC" id="7.1.3.1" evidence="3"/>
<evidence type="ECO:0000256" key="6">
    <source>
        <dbReference type="ARBA" id="ARBA00022729"/>
    </source>
</evidence>
<keyword evidence="6" id="KW-0732">Signal</keyword>
<dbReference type="InterPro" id="IPR025287">
    <property type="entry name" value="WAK_GUB"/>
</dbReference>
<keyword evidence="11 13" id="KW-0472">Membrane</keyword>
<dbReference type="Pfam" id="PF12165">
    <property type="entry name" value="Alfin"/>
    <property type="match status" value="1"/>
</dbReference>
<name>A0A3L6D7Z7_MAIZE</name>
<evidence type="ECO:0000256" key="11">
    <source>
        <dbReference type="ARBA" id="ARBA00023136"/>
    </source>
</evidence>
<evidence type="ECO:0000256" key="3">
    <source>
        <dbReference type="ARBA" id="ARBA00013242"/>
    </source>
</evidence>
<dbReference type="GO" id="GO:0012505">
    <property type="term" value="C:endomembrane system"/>
    <property type="evidence" value="ECO:0007669"/>
    <property type="project" value="UniProtKB-SubCell"/>
</dbReference>
<dbReference type="Proteomes" id="UP000251960">
    <property type="component" value="Unassembled WGS sequence"/>
</dbReference>
<feature type="transmembrane region" description="Helical" evidence="13">
    <location>
        <begin position="331"/>
        <end position="355"/>
    </location>
</feature>
<dbReference type="GO" id="GO:0030247">
    <property type="term" value="F:polysaccharide binding"/>
    <property type="evidence" value="ECO:0007669"/>
    <property type="project" value="InterPro"/>
</dbReference>
<comment type="caution">
    <text evidence="12">Lacks conserved residue(s) required for the propagation of feature annotation.</text>
</comment>
<dbReference type="GO" id="GO:0006355">
    <property type="term" value="P:regulation of DNA-templated transcription"/>
    <property type="evidence" value="ECO:0007669"/>
    <property type="project" value="InterPro"/>
</dbReference>
<keyword evidence="7" id="KW-0460">Magnesium</keyword>
<dbReference type="InterPro" id="IPR021998">
    <property type="entry name" value="Alfin_N"/>
</dbReference>
<dbReference type="GO" id="GO:0000160">
    <property type="term" value="P:phosphorelay signal transduction system"/>
    <property type="evidence" value="ECO:0007669"/>
    <property type="project" value="InterPro"/>
</dbReference>
<evidence type="ECO:0000256" key="5">
    <source>
        <dbReference type="ARBA" id="ARBA00022692"/>
    </source>
</evidence>
<feature type="transmembrane region" description="Helical" evidence="13">
    <location>
        <begin position="278"/>
        <end position="295"/>
    </location>
</feature>
<organism evidence="15 16">
    <name type="scientific">Zea mays</name>
    <name type="common">Maize</name>
    <dbReference type="NCBI Taxonomy" id="4577"/>
    <lineage>
        <taxon>Eukaryota</taxon>
        <taxon>Viridiplantae</taxon>
        <taxon>Streptophyta</taxon>
        <taxon>Embryophyta</taxon>
        <taxon>Tracheophyta</taxon>
        <taxon>Spermatophyta</taxon>
        <taxon>Magnoliopsida</taxon>
        <taxon>Liliopsida</taxon>
        <taxon>Poales</taxon>
        <taxon>Poaceae</taxon>
        <taxon>PACMAD clade</taxon>
        <taxon>Panicoideae</taxon>
        <taxon>Andropogonodae</taxon>
        <taxon>Andropogoneae</taxon>
        <taxon>Tripsacinae</taxon>
        <taxon>Zea</taxon>
    </lineage>
</organism>
<dbReference type="PANTHER" id="PTHR31998">
    <property type="entry name" value="K(+)-INSENSITIVE PYROPHOSPHATE-ENERGIZED PROTON PUMP"/>
    <property type="match status" value="1"/>
</dbReference>
<proteinExistence type="predicted"/>
<feature type="transmembrane region" description="Helical" evidence="13">
    <location>
        <begin position="212"/>
        <end position="231"/>
    </location>
</feature>
<evidence type="ECO:0000256" key="13">
    <source>
        <dbReference type="SAM" id="Phobius"/>
    </source>
</evidence>
<dbReference type="PROSITE" id="PS50110">
    <property type="entry name" value="RESPONSE_REGULATORY"/>
    <property type="match status" value="1"/>
</dbReference>
<dbReference type="GO" id="GO:0042393">
    <property type="term" value="F:histone binding"/>
    <property type="evidence" value="ECO:0007669"/>
    <property type="project" value="InterPro"/>
</dbReference>
<evidence type="ECO:0000256" key="9">
    <source>
        <dbReference type="ARBA" id="ARBA00022989"/>
    </source>
</evidence>
<evidence type="ECO:0000256" key="7">
    <source>
        <dbReference type="ARBA" id="ARBA00022842"/>
    </source>
</evidence>
<evidence type="ECO:0000256" key="8">
    <source>
        <dbReference type="ARBA" id="ARBA00022967"/>
    </source>
</evidence>
<evidence type="ECO:0000313" key="16">
    <source>
        <dbReference type="Proteomes" id="UP000251960"/>
    </source>
</evidence>
<dbReference type="Pfam" id="PF03030">
    <property type="entry name" value="H_PPase"/>
    <property type="match status" value="1"/>
</dbReference>
<dbReference type="InterPro" id="IPR004131">
    <property type="entry name" value="PPase-energised_H-pump"/>
</dbReference>
<feature type="transmembrane region" description="Helical" evidence="13">
    <location>
        <begin position="102"/>
        <end position="124"/>
    </location>
</feature>
<feature type="transmembrane region" description="Helical" evidence="13">
    <location>
        <begin position="237"/>
        <end position="258"/>
    </location>
</feature>
<comment type="caution">
    <text evidence="15">The sequence shown here is derived from an EMBL/GenBank/DDBJ whole genome shotgun (WGS) entry which is preliminary data.</text>
</comment>
<dbReference type="GO" id="GO:0004427">
    <property type="term" value="F:inorganic diphosphate phosphatase activity"/>
    <property type="evidence" value="ECO:0007669"/>
    <property type="project" value="InterPro"/>
</dbReference>
<accession>A0A3L6D7Z7</accession>
<keyword evidence="9 13" id="KW-1133">Transmembrane helix</keyword>
<dbReference type="InterPro" id="IPR001789">
    <property type="entry name" value="Sig_transdc_resp-reg_receiver"/>
</dbReference>
<reference evidence="15 16" key="1">
    <citation type="journal article" date="2018" name="Nat. Genet.">
        <title>Extensive intraspecific gene order and gene structural variations between Mo17 and other maize genomes.</title>
        <authorList>
            <person name="Sun S."/>
            <person name="Zhou Y."/>
            <person name="Chen J."/>
            <person name="Shi J."/>
            <person name="Zhao H."/>
            <person name="Zhao H."/>
            <person name="Song W."/>
            <person name="Zhang M."/>
            <person name="Cui Y."/>
            <person name="Dong X."/>
            <person name="Liu H."/>
            <person name="Ma X."/>
            <person name="Jiao Y."/>
            <person name="Wang B."/>
            <person name="Wei X."/>
            <person name="Stein J.C."/>
            <person name="Glaubitz J.C."/>
            <person name="Lu F."/>
            <person name="Yu G."/>
            <person name="Liang C."/>
            <person name="Fengler K."/>
            <person name="Li B."/>
            <person name="Rafalski A."/>
            <person name="Schnable P.S."/>
            <person name="Ware D.H."/>
            <person name="Buckler E.S."/>
            <person name="Lai J."/>
        </authorList>
    </citation>
    <scope>NUCLEOTIDE SEQUENCE [LARGE SCALE GENOMIC DNA]</scope>
    <source>
        <strain evidence="16">cv. Missouri 17</strain>
        <tissue evidence="15">Seedling</tissue>
    </source>
</reference>
<evidence type="ECO:0000313" key="15">
    <source>
        <dbReference type="EMBL" id="PWZ04679.1"/>
    </source>
</evidence>
<evidence type="ECO:0000256" key="2">
    <source>
        <dbReference type="ARBA" id="ARBA00004167"/>
    </source>
</evidence>
<dbReference type="GO" id="GO:0016020">
    <property type="term" value="C:membrane"/>
    <property type="evidence" value="ECO:0007669"/>
    <property type="project" value="UniProtKB-SubCell"/>
</dbReference>
<evidence type="ECO:0000256" key="10">
    <source>
        <dbReference type="ARBA" id="ARBA00023065"/>
    </source>
</evidence>
<evidence type="ECO:0000256" key="1">
    <source>
        <dbReference type="ARBA" id="ARBA00004127"/>
    </source>
</evidence>
<evidence type="ECO:0000256" key="12">
    <source>
        <dbReference type="PROSITE-ProRule" id="PRU00169"/>
    </source>
</evidence>
<dbReference type="ExpressionAtlas" id="A0A3L6D7Z7">
    <property type="expression patterns" value="baseline and differential"/>
</dbReference>
<keyword evidence="4" id="KW-0813">Transport</keyword>
<dbReference type="EMBL" id="NCVQ01000061">
    <property type="protein sequence ID" value="PWZ04679.1"/>
    <property type="molecule type" value="Genomic_DNA"/>
</dbReference>
<gene>
    <name evidence="15" type="primary">AVP_9</name>
    <name evidence="15" type="ORF">Zm00014a_022140</name>
</gene>